<protein>
    <submittedName>
        <fullName evidence="2">Uncharacterized protein</fullName>
    </submittedName>
</protein>
<keyword evidence="1" id="KW-0472">Membrane</keyword>
<name>A0A835NB12_9ROSI</name>
<gene>
    <name evidence="2" type="ORF">SADUNF_Sadunf01G0127000</name>
</gene>
<comment type="caution">
    <text evidence="2">The sequence shown here is derived from an EMBL/GenBank/DDBJ whole genome shotgun (WGS) entry which is preliminary data.</text>
</comment>
<organism evidence="2 3">
    <name type="scientific">Salix dunnii</name>
    <dbReference type="NCBI Taxonomy" id="1413687"/>
    <lineage>
        <taxon>Eukaryota</taxon>
        <taxon>Viridiplantae</taxon>
        <taxon>Streptophyta</taxon>
        <taxon>Embryophyta</taxon>
        <taxon>Tracheophyta</taxon>
        <taxon>Spermatophyta</taxon>
        <taxon>Magnoliopsida</taxon>
        <taxon>eudicotyledons</taxon>
        <taxon>Gunneridae</taxon>
        <taxon>Pentapetalae</taxon>
        <taxon>rosids</taxon>
        <taxon>fabids</taxon>
        <taxon>Malpighiales</taxon>
        <taxon>Salicaceae</taxon>
        <taxon>Saliceae</taxon>
        <taxon>Salix</taxon>
    </lineage>
</organism>
<keyword evidence="1" id="KW-0812">Transmembrane</keyword>
<dbReference type="AlphaFoldDB" id="A0A835NB12"/>
<evidence type="ECO:0000313" key="3">
    <source>
        <dbReference type="Proteomes" id="UP000657918"/>
    </source>
</evidence>
<dbReference type="EMBL" id="JADGMS010000001">
    <property type="protein sequence ID" value="KAF9689772.1"/>
    <property type="molecule type" value="Genomic_DNA"/>
</dbReference>
<feature type="transmembrane region" description="Helical" evidence="1">
    <location>
        <begin position="54"/>
        <end position="76"/>
    </location>
</feature>
<reference evidence="2 3" key="1">
    <citation type="submission" date="2020-10" db="EMBL/GenBank/DDBJ databases">
        <title>Plant Genome Project.</title>
        <authorList>
            <person name="Zhang R.-G."/>
        </authorList>
    </citation>
    <scope>NUCLEOTIDE SEQUENCE [LARGE SCALE GENOMIC DNA]</scope>
    <source>
        <strain evidence="2">FAFU-HL-1</strain>
        <tissue evidence="2">Leaf</tissue>
    </source>
</reference>
<evidence type="ECO:0000313" key="2">
    <source>
        <dbReference type="EMBL" id="KAF9689772.1"/>
    </source>
</evidence>
<keyword evidence="1" id="KW-1133">Transmembrane helix</keyword>
<sequence length="110" mass="12175">MVLPLETQNPLQPHSHLWKPPPLLPISLPLTLLSSLSPIFYLSLISSSFKELRILLILICFACLLMEPGVITKGILVCCQSCHLISSSSSNNSLCLLFLRPIKFSLTINC</sequence>
<evidence type="ECO:0000256" key="1">
    <source>
        <dbReference type="SAM" id="Phobius"/>
    </source>
</evidence>
<keyword evidence="3" id="KW-1185">Reference proteome</keyword>
<feature type="transmembrane region" description="Helical" evidence="1">
    <location>
        <begin position="23"/>
        <end position="42"/>
    </location>
</feature>
<dbReference type="Proteomes" id="UP000657918">
    <property type="component" value="Unassembled WGS sequence"/>
</dbReference>
<accession>A0A835NB12</accession>
<proteinExistence type="predicted"/>